<comment type="caution">
    <text evidence="1">The sequence shown here is derived from an EMBL/GenBank/DDBJ whole genome shotgun (WGS) entry which is preliminary data.</text>
</comment>
<reference evidence="1 2" key="1">
    <citation type="journal article" date="2014" name="Genome Announc.">
        <title>Genome Sequence of Gammaproteobacterial Pseudohaliea rubra Type Strain DSM 19751, Isolated from Coastal Seawater of the Mediterranean Sea.</title>
        <authorList>
            <person name="Spring S."/>
            <person name="Fiebig A."/>
            <person name="Riedel T."/>
            <person name="Goker M."/>
            <person name="Klenk H.P."/>
        </authorList>
    </citation>
    <scope>NUCLEOTIDE SEQUENCE [LARGE SCALE GENOMIC DNA]</scope>
    <source>
        <strain evidence="1 2">DSM 19751</strain>
    </source>
</reference>
<evidence type="ECO:0000313" key="2">
    <source>
        <dbReference type="Proteomes" id="UP000029640"/>
    </source>
</evidence>
<keyword evidence="2" id="KW-1185">Reference proteome</keyword>
<dbReference type="NCBIfam" id="NF041278">
    <property type="entry name" value="CmcJ_NvfI_EfuI"/>
    <property type="match status" value="1"/>
</dbReference>
<protein>
    <recommendedName>
        <fullName evidence="3">Methyltransferase</fullName>
    </recommendedName>
</protein>
<proteinExistence type="predicted"/>
<organism evidence="1 2">
    <name type="scientific">Pseudohaliea rubra DSM 19751</name>
    <dbReference type="NCBI Taxonomy" id="1265313"/>
    <lineage>
        <taxon>Bacteria</taxon>
        <taxon>Pseudomonadati</taxon>
        <taxon>Pseudomonadota</taxon>
        <taxon>Gammaproteobacteria</taxon>
        <taxon>Cellvibrionales</taxon>
        <taxon>Halieaceae</taxon>
        <taxon>Pseudohaliea</taxon>
    </lineage>
</organism>
<dbReference type="InterPro" id="IPR044053">
    <property type="entry name" value="AsaB-like"/>
</dbReference>
<dbReference type="PANTHER" id="PTHR34598">
    <property type="entry name" value="BLL6449 PROTEIN"/>
    <property type="match status" value="1"/>
</dbReference>
<dbReference type="eggNOG" id="ENOG502Z9FC">
    <property type="taxonomic scope" value="Bacteria"/>
</dbReference>
<dbReference type="HOGENOM" id="CLU_042688_1_1_6"/>
<dbReference type="GO" id="GO:0016491">
    <property type="term" value="F:oxidoreductase activity"/>
    <property type="evidence" value="ECO:0007669"/>
    <property type="project" value="InterPro"/>
</dbReference>
<dbReference type="AlphaFoldDB" id="A0A095VRX0"/>
<name>A0A095VRX0_9GAMM</name>
<accession>A0A095VRX0</accession>
<evidence type="ECO:0000313" key="1">
    <source>
        <dbReference type="EMBL" id="KGE03853.1"/>
    </source>
</evidence>
<dbReference type="PANTHER" id="PTHR34598:SF3">
    <property type="entry name" value="OXIDOREDUCTASE AN1597"/>
    <property type="match status" value="1"/>
</dbReference>
<evidence type="ECO:0008006" key="3">
    <source>
        <dbReference type="Google" id="ProtNLM"/>
    </source>
</evidence>
<dbReference type="STRING" id="1265313.HRUBRA_01600"/>
<dbReference type="Proteomes" id="UP000029640">
    <property type="component" value="Unassembled WGS sequence"/>
</dbReference>
<sequence length="222" mass="25256">MLPATDLDREGFTLLQHRSAVDNFYDDEALSNTYHGELIDLLTTRTGARRVEVFDDTRRSASLARQRERGIREPANIVHNDYTAASGPRRLDDFFADTPEEAAVLRQRRFAIINAWRPIRGPVLDQPLVLCDASTVEEGDLVAMERRGEVRTGKLQVACHNPAQRWYYYPRMQPDEVLLFKTYDSAEDGRARFTLHSSFADPAAPAAAPPRESLETRCLVFF</sequence>
<dbReference type="EMBL" id="AUVB01000046">
    <property type="protein sequence ID" value="KGE03853.1"/>
    <property type="molecule type" value="Genomic_DNA"/>
</dbReference>
<gene>
    <name evidence="1" type="ORF">HRUBRA_01600</name>
</gene>